<dbReference type="PANTHER" id="PTHR41523">
    <property type="entry name" value="TWO-COMPONENT SYSTEM SENSOR PROTEIN"/>
    <property type="match status" value="1"/>
</dbReference>
<dbReference type="SUPFAM" id="SSF55781">
    <property type="entry name" value="GAF domain-like"/>
    <property type="match status" value="1"/>
</dbReference>
<feature type="domain" description="PAC" evidence="9">
    <location>
        <begin position="223"/>
        <end position="276"/>
    </location>
</feature>
<accession>A0ABT1CHY1</accession>
<evidence type="ECO:0000256" key="8">
    <source>
        <dbReference type="ARBA" id="ARBA00022840"/>
    </source>
</evidence>
<proteinExistence type="predicted"/>
<dbReference type="Gene3D" id="2.10.70.100">
    <property type="match status" value="1"/>
</dbReference>
<keyword evidence="11" id="KW-1185">Reference proteome</keyword>
<evidence type="ECO:0000256" key="2">
    <source>
        <dbReference type="ARBA" id="ARBA00012438"/>
    </source>
</evidence>
<keyword evidence="4" id="KW-0808">Transferase</keyword>
<dbReference type="EC" id="2.7.13.3" evidence="2"/>
<dbReference type="Gene3D" id="3.30.450.40">
    <property type="match status" value="1"/>
</dbReference>
<evidence type="ECO:0000256" key="7">
    <source>
        <dbReference type="ARBA" id="ARBA00022777"/>
    </source>
</evidence>
<evidence type="ECO:0000256" key="4">
    <source>
        <dbReference type="ARBA" id="ARBA00022679"/>
    </source>
</evidence>
<evidence type="ECO:0000256" key="5">
    <source>
        <dbReference type="ARBA" id="ARBA00022737"/>
    </source>
</evidence>
<dbReference type="Pfam" id="PF07536">
    <property type="entry name" value="HWE_HK"/>
    <property type="match status" value="1"/>
</dbReference>
<dbReference type="RefSeq" id="WP_222547002.1">
    <property type="nucleotide sequence ID" value="NZ_BAPW01000015.1"/>
</dbReference>
<comment type="catalytic activity">
    <reaction evidence="1">
        <text>ATP + protein L-histidine = ADP + protein N-phospho-L-histidine.</text>
        <dbReference type="EC" id="2.7.13.3"/>
    </reaction>
</comment>
<dbReference type="SMART" id="SM00911">
    <property type="entry name" value="HWE_HK"/>
    <property type="match status" value="1"/>
</dbReference>
<dbReference type="Pfam" id="PF01590">
    <property type="entry name" value="GAF"/>
    <property type="match status" value="1"/>
</dbReference>
<dbReference type="EMBL" id="JAMXQU010000007">
    <property type="protein sequence ID" value="MCO6160470.1"/>
    <property type="molecule type" value="Genomic_DNA"/>
</dbReference>
<gene>
    <name evidence="10" type="ORF">NF685_10565</name>
</gene>
<reference evidence="10 11" key="1">
    <citation type="submission" date="2022-06" db="EMBL/GenBank/DDBJ databases">
        <title>Whole-genome of Asaia lannensis strain LMG 27011T.</title>
        <authorList>
            <person name="Sombolestani A."/>
        </authorList>
    </citation>
    <scope>NUCLEOTIDE SEQUENCE [LARGE SCALE GENOMIC DNA]</scope>
    <source>
        <strain evidence="10 11">NBRC 102526</strain>
    </source>
</reference>
<evidence type="ECO:0000313" key="11">
    <source>
        <dbReference type="Proteomes" id="UP001523401"/>
    </source>
</evidence>
<dbReference type="InterPro" id="IPR000700">
    <property type="entry name" value="PAS-assoc_C"/>
</dbReference>
<keyword evidence="5" id="KW-0677">Repeat</keyword>
<keyword evidence="7" id="KW-0418">Kinase</keyword>
<dbReference type="Proteomes" id="UP001523401">
    <property type="component" value="Unassembled WGS sequence"/>
</dbReference>
<dbReference type="PANTHER" id="PTHR41523:SF7">
    <property type="entry name" value="HISTIDINE KINASE"/>
    <property type="match status" value="1"/>
</dbReference>
<dbReference type="InterPro" id="IPR036890">
    <property type="entry name" value="HATPase_C_sf"/>
</dbReference>
<evidence type="ECO:0000313" key="10">
    <source>
        <dbReference type="EMBL" id="MCO6160470.1"/>
    </source>
</evidence>
<keyword evidence="3" id="KW-0597">Phosphoprotein</keyword>
<protein>
    <recommendedName>
        <fullName evidence="2">histidine kinase</fullName>
        <ecNumber evidence="2">2.7.13.3</ecNumber>
    </recommendedName>
</protein>
<dbReference type="Gene3D" id="3.30.565.10">
    <property type="entry name" value="Histidine kinase-like ATPase, C-terminal domain"/>
    <property type="match status" value="1"/>
</dbReference>
<sequence length="632" mass="68601">MKRQSALHDLLTAASAILRVPAAYLALRGRGTYDLAVTHGPMPDTAVADPSPGSDFVCRKISPESELASAPWFYRFQFCLGIPRTGATEAGTLCFLSREPIDADEAPCRDGLAAIVRQITQVLDCRVEDCAQKSSVSLPVPSGWLPPSHAATTLPSIEDLPGIGTFEIRFGSQFITLSSELMRLSGVPTGMQCPIALFAQCMPVPDTDLVHFANGASESLTLVEIDYAIVNMSDQTQSWVRRRAEIETDDSGKPWRLIGTLEDITRDRVATNRLSAMVMLGDALRRVDTPDQAYHAAASALGDALGVDRAGWALCDGADEAHFEVMADWRGASIPSATGIYARRHYAAAFGVLDKGLLLVVRDAHENIWLPCVMAQHGEQDQIRAQLLMPLMGQGRVTHCLFVQSCTPRDWSDQELAFVRAVSDRAQAAAASLEARAHQQTLHQELAHRLKNTLALVQALANQSLRGVENRAAVKAFEKRLVALGSAHELLMRQSWQRGDLAMLAREVLSRIAPIERFQLTGAPVSIGPNTATTLGLMLHELGTNAAKYGALSVDNGTITLDWHIEEDEGREILALHWLEQGGPPASEPDSSGFGSRLLKTGFGHQGHATLRYPVTGCDASFTIPLRQAQDN</sequence>
<organism evidence="10 11">
    <name type="scientific">Asaia lannensis NBRC 102526</name>
    <dbReference type="NCBI Taxonomy" id="1307926"/>
    <lineage>
        <taxon>Bacteria</taxon>
        <taxon>Pseudomonadati</taxon>
        <taxon>Pseudomonadota</taxon>
        <taxon>Alphaproteobacteria</taxon>
        <taxon>Acetobacterales</taxon>
        <taxon>Acetobacteraceae</taxon>
        <taxon>Asaia</taxon>
    </lineage>
</organism>
<dbReference type="InterPro" id="IPR029016">
    <property type="entry name" value="GAF-like_dom_sf"/>
</dbReference>
<keyword evidence="8" id="KW-0067">ATP-binding</keyword>
<evidence type="ECO:0000256" key="3">
    <source>
        <dbReference type="ARBA" id="ARBA00022553"/>
    </source>
</evidence>
<evidence type="ECO:0000256" key="6">
    <source>
        <dbReference type="ARBA" id="ARBA00022741"/>
    </source>
</evidence>
<dbReference type="InterPro" id="IPR011102">
    <property type="entry name" value="Sig_transdc_His_kinase_HWE"/>
</dbReference>
<dbReference type="InterPro" id="IPR003018">
    <property type="entry name" value="GAF"/>
</dbReference>
<keyword evidence="6" id="KW-0547">Nucleotide-binding</keyword>
<evidence type="ECO:0000259" key="9">
    <source>
        <dbReference type="PROSITE" id="PS50113"/>
    </source>
</evidence>
<dbReference type="SMART" id="SM00065">
    <property type="entry name" value="GAF"/>
    <property type="match status" value="1"/>
</dbReference>
<evidence type="ECO:0000256" key="1">
    <source>
        <dbReference type="ARBA" id="ARBA00000085"/>
    </source>
</evidence>
<comment type="caution">
    <text evidence="10">The sequence shown here is derived from an EMBL/GenBank/DDBJ whole genome shotgun (WGS) entry which is preliminary data.</text>
</comment>
<dbReference type="PROSITE" id="PS50113">
    <property type="entry name" value="PAC"/>
    <property type="match status" value="1"/>
</dbReference>
<name>A0ABT1CHY1_9PROT</name>